<comment type="catalytic activity">
    <reaction evidence="7 8">
        <text>cytidine(34) in tRNA(Ile2) + L-lysine + ATP = lysidine(34) in tRNA(Ile2) + AMP + diphosphate + H(+)</text>
        <dbReference type="Rhea" id="RHEA:43744"/>
        <dbReference type="Rhea" id="RHEA-COMP:10625"/>
        <dbReference type="Rhea" id="RHEA-COMP:10670"/>
        <dbReference type="ChEBI" id="CHEBI:15378"/>
        <dbReference type="ChEBI" id="CHEBI:30616"/>
        <dbReference type="ChEBI" id="CHEBI:32551"/>
        <dbReference type="ChEBI" id="CHEBI:33019"/>
        <dbReference type="ChEBI" id="CHEBI:82748"/>
        <dbReference type="ChEBI" id="CHEBI:83665"/>
        <dbReference type="ChEBI" id="CHEBI:456215"/>
        <dbReference type="EC" id="6.3.4.19"/>
    </reaction>
</comment>
<evidence type="ECO:0000256" key="1">
    <source>
        <dbReference type="ARBA" id="ARBA00004496"/>
    </source>
</evidence>
<dbReference type="PANTHER" id="PTHR43033">
    <property type="entry name" value="TRNA(ILE)-LYSIDINE SYNTHASE-RELATED"/>
    <property type="match status" value="1"/>
</dbReference>
<keyword evidence="3 8" id="KW-0436">Ligase</keyword>
<protein>
    <recommendedName>
        <fullName evidence="8">tRNA(Ile)-lysidine synthase</fullName>
        <ecNumber evidence="8">6.3.4.19</ecNumber>
    </recommendedName>
    <alternativeName>
        <fullName evidence="8">tRNA(Ile)-2-lysyl-cytidine synthase</fullName>
    </alternativeName>
    <alternativeName>
        <fullName evidence="8">tRNA(Ile)-lysidine synthetase</fullName>
    </alternativeName>
</protein>
<evidence type="ECO:0000256" key="8">
    <source>
        <dbReference type="HAMAP-Rule" id="MF_01161"/>
    </source>
</evidence>
<dbReference type="GO" id="GO:0032267">
    <property type="term" value="F:tRNA(Ile)-lysidine synthase activity"/>
    <property type="evidence" value="ECO:0007669"/>
    <property type="project" value="UniProtKB-EC"/>
</dbReference>
<gene>
    <name evidence="8 10" type="primary">tilS</name>
    <name evidence="10" type="ORF">HZI73_00180</name>
</gene>
<dbReference type="PANTHER" id="PTHR43033:SF1">
    <property type="entry name" value="TRNA(ILE)-LYSIDINE SYNTHASE-RELATED"/>
    <property type="match status" value="1"/>
</dbReference>
<name>A0A8J8MG30_9FIRM</name>
<dbReference type="NCBIfam" id="TIGR02433">
    <property type="entry name" value="lysidine_TilS_C"/>
    <property type="match status" value="1"/>
</dbReference>
<dbReference type="GO" id="GO:0006400">
    <property type="term" value="P:tRNA modification"/>
    <property type="evidence" value="ECO:0007669"/>
    <property type="project" value="UniProtKB-UniRule"/>
</dbReference>
<dbReference type="SUPFAM" id="SSF52402">
    <property type="entry name" value="Adenine nucleotide alpha hydrolases-like"/>
    <property type="match status" value="1"/>
</dbReference>
<proteinExistence type="inferred from homology"/>
<keyword evidence="2 8" id="KW-0963">Cytoplasm</keyword>
<evidence type="ECO:0000256" key="3">
    <source>
        <dbReference type="ARBA" id="ARBA00022598"/>
    </source>
</evidence>
<keyword evidence="11" id="KW-1185">Reference proteome</keyword>
<dbReference type="Gene3D" id="3.50.40.10">
    <property type="entry name" value="Phenylalanyl-trna Synthetase, Chain B, domain 3"/>
    <property type="match status" value="1"/>
</dbReference>
<dbReference type="Gene3D" id="3.40.50.620">
    <property type="entry name" value="HUPs"/>
    <property type="match status" value="1"/>
</dbReference>
<dbReference type="RefSeq" id="WP_212696279.1">
    <property type="nucleotide sequence ID" value="NZ_CP058649.1"/>
</dbReference>
<dbReference type="SMART" id="SM00977">
    <property type="entry name" value="TilS_C"/>
    <property type="match status" value="1"/>
</dbReference>
<dbReference type="Proteomes" id="UP000683246">
    <property type="component" value="Chromosome"/>
</dbReference>
<dbReference type="GO" id="GO:0005737">
    <property type="term" value="C:cytoplasm"/>
    <property type="evidence" value="ECO:0007669"/>
    <property type="project" value="UniProtKB-SubCell"/>
</dbReference>
<dbReference type="EMBL" id="CP058649">
    <property type="protein sequence ID" value="QUI20821.1"/>
    <property type="molecule type" value="Genomic_DNA"/>
</dbReference>
<comment type="similarity">
    <text evidence="8">Belongs to the tRNA(Ile)-lysidine synthase family.</text>
</comment>
<dbReference type="NCBIfam" id="TIGR02432">
    <property type="entry name" value="lysidine_TilS_N"/>
    <property type="match status" value="1"/>
</dbReference>
<evidence type="ECO:0000256" key="4">
    <source>
        <dbReference type="ARBA" id="ARBA00022694"/>
    </source>
</evidence>
<organism evidence="10 11">
    <name type="scientific">Vallitalea pronyensis</name>
    <dbReference type="NCBI Taxonomy" id="1348613"/>
    <lineage>
        <taxon>Bacteria</taxon>
        <taxon>Bacillati</taxon>
        <taxon>Bacillota</taxon>
        <taxon>Clostridia</taxon>
        <taxon>Lachnospirales</taxon>
        <taxon>Vallitaleaceae</taxon>
        <taxon>Vallitalea</taxon>
    </lineage>
</organism>
<dbReference type="AlphaFoldDB" id="A0A8J8MG30"/>
<dbReference type="InterPro" id="IPR011063">
    <property type="entry name" value="TilS/TtcA_N"/>
</dbReference>
<evidence type="ECO:0000256" key="6">
    <source>
        <dbReference type="ARBA" id="ARBA00022840"/>
    </source>
</evidence>
<dbReference type="Gene3D" id="1.20.59.20">
    <property type="match status" value="1"/>
</dbReference>
<dbReference type="InterPro" id="IPR015262">
    <property type="entry name" value="tRNA_Ile_lys_synt_subst-bd"/>
</dbReference>
<keyword evidence="4 8" id="KW-0819">tRNA processing</keyword>
<dbReference type="EC" id="6.3.4.19" evidence="8"/>
<evidence type="ECO:0000256" key="2">
    <source>
        <dbReference type="ARBA" id="ARBA00022490"/>
    </source>
</evidence>
<accession>A0A8J8MG30</accession>
<dbReference type="InterPro" id="IPR020825">
    <property type="entry name" value="Phe-tRNA_synthase-like_B3/B4"/>
</dbReference>
<sequence>MMVEKVLSTIKKWDMVHEGDTVIIGVSGGMDSMCLLHIFDQLKDQLGISICVVHVHHGIRADAGEDVTLVEKTCEHLAIPCHVSYFDVKKLAKSYKLSLEEMGRKIRYDVFEQQRLRVKNGKIAIGHHINDQAETVIMHLMRGTGLKGIGGIPPVRDFIIRPFIDCTREEIEHYCHEHQIAYRDDYTNALNVYTRNKIRHTVIPYVEEQFNKNFVQHMVNTAHIARSEDDYIHGIVLEKMEQVITRKDNSYTIDLDAFNALNLVIRRRIIRQVLHQLGSLKNIEYKHIEQILQLAHKEVSKKIQLPKGIVAKKAYSSIIMSVLGENKTKAFEKDVHLNTKTYIEALDSYVEVRLLEAQKDNIPKNLYTKWFDYDKIKYNLKVRNRRQGDAIVIRGIDGQKKLKKYFIDAKIPREERDKIPLLVDGSQIIWIIGHRISEHYKVTASTKKILEVKYYLEEDYQDA</sequence>
<keyword evidence="6 8" id="KW-0067">ATP-binding</keyword>
<dbReference type="HAMAP" id="MF_01161">
    <property type="entry name" value="tRNA_Ile_lys_synt"/>
    <property type="match status" value="1"/>
</dbReference>
<evidence type="ECO:0000313" key="11">
    <source>
        <dbReference type="Proteomes" id="UP000683246"/>
    </source>
</evidence>
<dbReference type="KEGG" id="vpy:HZI73_00180"/>
<dbReference type="GO" id="GO:0005524">
    <property type="term" value="F:ATP binding"/>
    <property type="evidence" value="ECO:0007669"/>
    <property type="project" value="UniProtKB-UniRule"/>
</dbReference>
<dbReference type="Pfam" id="PF09179">
    <property type="entry name" value="TilS"/>
    <property type="match status" value="1"/>
</dbReference>
<dbReference type="InterPro" id="IPR012796">
    <property type="entry name" value="Lysidine-tRNA-synth_C"/>
</dbReference>
<evidence type="ECO:0000259" key="9">
    <source>
        <dbReference type="SMART" id="SM00977"/>
    </source>
</evidence>
<dbReference type="SUPFAM" id="SSF56037">
    <property type="entry name" value="PheT/TilS domain"/>
    <property type="match status" value="1"/>
</dbReference>
<keyword evidence="5 8" id="KW-0547">Nucleotide-binding</keyword>
<comment type="subcellular location">
    <subcellularLocation>
        <location evidence="1 8">Cytoplasm</location>
    </subcellularLocation>
</comment>
<dbReference type="InterPro" id="IPR012094">
    <property type="entry name" value="tRNA_Ile_lys_synt"/>
</dbReference>
<evidence type="ECO:0000256" key="5">
    <source>
        <dbReference type="ARBA" id="ARBA00022741"/>
    </source>
</evidence>
<evidence type="ECO:0000256" key="7">
    <source>
        <dbReference type="ARBA" id="ARBA00048539"/>
    </source>
</evidence>
<dbReference type="InterPro" id="IPR012795">
    <property type="entry name" value="tRNA_Ile_lys_synt_N"/>
</dbReference>
<dbReference type="Pfam" id="PF01171">
    <property type="entry name" value="ATP_bind_3"/>
    <property type="match status" value="1"/>
</dbReference>
<dbReference type="Pfam" id="PF11734">
    <property type="entry name" value="TilS_C"/>
    <property type="match status" value="1"/>
</dbReference>
<dbReference type="InterPro" id="IPR014729">
    <property type="entry name" value="Rossmann-like_a/b/a_fold"/>
</dbReference>
<feature type="domain" description="Lysidine-tRNA(Ile) synthetase C-terminal" evidence="9">
    <location>
        <begin position="380"/>
        <end position="452"/>
    </location>
</feature>
<dbReference type="CDD" id="cd01992">
    <property type="entry name" value="TilS_N"/>
    <property type="match status" value="1"/>
</dbReference>
<reference evidence="10" key="1">
    <citation type="submission" date="2020-07" db="EMBL/GenBank/DDBJ databases">
        <title>Vallitalea pronyensis genome.</title>
        <authorList>
            <person name="Postec A."/>
        </authorList>
    </citation>
    <scope>NUCLEOTIDE SEQUENCE</scope>
    <source>
        <strain evidence="10">FatNI3</strain>
    </source>
</reference>
<comment type="domain">
    <text evidence="8">The N-terminal region contains the highly conserved SGGXDS motif, predicted to be a P-loop motif involved in ATP binding.</text>
</comment>
<feature type="binding site" evidence="8">
    <location>
        <begin position="27"/>
        <end position="32"/>
    </location>
    <ligand>
        <name>ATP</name>
        <dbReference type="ChEBI" id="CHEBI:30616"/>
    </ligand>
</feature>
<evidence type="ECO:0000313" key="10">
    <source>
        <dbReference type="EMBL" id="QUI20821.1"/>
    </source>
</evidence>
<comment type="function">
    <text evidence="8">Ligates lysine onto the cytidine present at position 34 of the AUA codon-specific tRNA(Ile) that contains the anticodon CAU, in an ATP-dependent manner. Cytidine is converted to lysidine, thus changing the amino acid specificity of the tRNA from methionine to isoleucine.</text>
</comment>
<dbReference type="SUPFAM" id="SSF82829">
    <property type="entry name" value="MesJ substrate recognition domain-like"/>
    <property type="match status" value="1"/>
</dbReference>